<dbReference type="RefSeq" id="WP_182661340.1">
    <property type="nucleotide sequence ID" value="NZ_VKHS01000088.1"/>
</dbReference>
<evidence type="ECO:0000313" key="1">
    <source>
        <dbReference type="EMBL" id="MBB0229140.1"/>
    </source>
</evidence>
<organism evidence="1 2">
    <name type="scientific">Streptomyces calidiresistens</name>
    <dbReference type="NCBI Taxonomy" id="1485586"/>
    <lineage>
        <taxon>Bacteria</taxon>
        <taxon>Bacillati</taxon>
        <taxon>Actinomycetota</taxon>
        <taxon>Actinomycetes</taxon>
        <taxon>Kitasatosporales</taxon>
        <taxon>Streptomycetaceae</taxon>
        <taxon>Streptomyces</taxon>
    </lineage>
</organism>
<gene>
    <name evidence="1" type="ORF">FOE67_06330</name>
</gene>
<keyword evidence="2" id="KW-1185">Reference proteome</keyword>
<protein>
    <recommendedName>
        <fullName evidence="3">Antitoxin VbhA domain-containing protein</fullName>
    </recommendedName>
</protein>
<comment type="caution">
    <text evidence="1">The sequence shown here is derived from an EMBL/GenBank/DDBJ whole genome shotgun (WGS) entry which is preliminary data.</text>
</comment>
<proteinExistence type="predicted"/>
<evidence type="ECO:0008006" key="3">
    <source>
        <dbReference type="Google" id="ProtNLM"/>
    </source>
</evidence>
<dbReference type="AlphaFoldDB" id="A0A7W3T1C7"/>
<dbReference type="EMBL" id="VKHS01000088">
    <property type="protein sequence ID" value="MBB0229140.1"/>
    <property type="molecule type" value="Genomic_DNA"/>
</dbReference>
<evidence type="ECO:0000313" key="2">
    <source>
        <dbReference type="Proteomes" id="UP000530234"/>
    </source>
</evidence>
<name>A0A7W3T1C7_9ACTN</name>
<dbReference type="Proteomes" id="UP000530234">
    <property type="component" value="Unassembled WGS sequence"/>
</dbReference>
<accession>A0A7W3T1C7</accession>
<sequence length="74" mass="8094">MSEINPYTGLTAEDYEILDDLPPGQLRTHALLAPSREARAVDDVIDVIDRAFADGDLTAAEAVQALRDRGGRRE</sequence>
<reference evidence="2" key="1">
    <citation type="submission" date="2019-10" db="EMBL/GenBank/DDBJ databases">
        <title>Streptomyces sp. nov., a novel actinobacterium isolated from alkaline environment.</title>
        <authorList>
            <person name="Golinska P."/>
        </authorList>
    </citation>
    <scope>NUCLEOTIDE SEQUENCE [LARGE SCALE GENOMIC DNA]</scope>
    <source>
        <strain evidence="2">DSM 42108</strain>
    </source>
</reference>